<keyword evidence="2 5" id="KW-0812">Transmembrane</keyword>
<feature type="transmembrane region" description="Helical" evidence="5">
    <location>
        <begin position="266"/>
        <end position="288"/>
    </location>
</feature>
<feature type="transmembrane region" description="Helical" evidence="5">
    <location>
        <begin position="145"/>
        <end position="169"/>
    </location>
</feature>
<dbReference type="EMBL" id="WTUW01000001">
    <property type="protein sequence ID" value="MZR30009.1"/>
    <property type="molecule type" value="Genomic_DNA"/>
</dbReference>
<evidence type="ECO:0000256" key="3">
    <source>
        <dbReference type="ARBA" id="ARBA00022989"/>
    </source>
</evidence>
<dbReference type="Pfam" id="PF00916">
    <property type="entry name" value="Sulfate_transp"/>
    <property type="match status" value="1"/>
</dbReference>
<evidence type="ECO:0000256" key="2">
    <source>
        <dbReference type="ARBA" id="ARBA00022692"/>
    </source>
</evidence>
<evidence type="ECO:0000256" key="4">
    <source>
        <dbReference type="ARBA" id="ARBA00023136"/>
    </source>
</evidence>
<dbReference type="PANTHER" id="PTHR11814">
    <property type="entry name" value="SULFATE TRANSPORTER"/>
    <property type="match status" value="1"/>
</dbReference>
<accession>A0A6L8W5L4</accession>
<sequence>MHDRNLLSEDTSKRPFEWHLFVPKFYTVLRQGYSWTDLRHDAIAGLTVAIVALPLAMALAIASGATPDKGLITAIIAGFLISALGGSRFQIGGPTGAFVVVVFDVISRHGYDGLIVATIIAGFLLIIAGFLRLGTFIKYIPQPVVTGFTTGIAVIIFSSQMNAFFGFGIEGLSADVLGEWQTYFANLDRIDPTTLALAAGTLALIIILRIYAPKAPGFLIALTMGAGIATLFGVQVATIGSQFGELPHFLPMPSLPEFNISEIPELLPSALTIAFLAGVESLLSAVVADGMTGRRHRSNCELVAQGIANMTSGFFGGLPATGAIARTATNIKSGGRTPVSGMLHAVFLLLIMLLFAPLAVYIPLACLAAVLVIVAWNMSELDRFVQFLSAPIGDRLVLVSTFLLTILVDLTVAIEVGVVMAALIFMHRMAGAVKVATHISLIEEDHDDLSDPSAKNYTPGHGLPEEIETYEITGPFFFGTVSLLIDVLERIDVTSKVIILRMRNVPMIDATGMAALSDFITRSHSKGRVVILSEPQPSTLKLLNQLKKEKAGTPLYFTARFEEAKNLALDNLSGLP</sequence>
<dbReference type="InterPro" id="IPR036513">
    <property type="entry name" value="STAS_dom_sf"/>
</dbReference>
<dbReference type="RefSeq" id="WP_161314548.1">
    <property type="nucleotide sequence ID" value="NZ_WTUW01000001.1"/>
</dbReference>
<evidence type="ECO:0000313" key="7">
    <source>
        <dbReference type="EMBL" id="MZR30009.1"/>
    </source>
</evidence>
<reference evidence="7 8" key="1">
    <citation type="submission" date="2019-12" db="EMBL/GenBank/DDBJ databases">
        <title>Snethiella sp. nov. sp. isolated from sea sand.</title>
        <authorList>
            <person name="Kim J."/>
            <person name="Jeong S.E."/>
            <person name="Jung H.S."/>
            <person name="Jeon C.O."/>
        </authorList>
    </citation>
    <scope>NUCLEOTIDE SEQUENCE [LARGE SCALE GENOMIC DNA]</scope>
    <source>
        <strain evidence="7 8">DP05</strain>
    </source>
</reference>
<feature type="domain" description="STAS" evidence="6">
    <location>
        <begin position="470"/>
        <end position="543"/>
    </location>
</feature>
<dbReference type="PROSITE" id="PS50801">
    <property type="entry name" value="STAS"/>
    <property type="match status" value="1"/>
</dbReference>
<comment type="subcellular location">
    <subcellularLocation>
        <location evidence="1">Membrane</location>
        <topology evidence="1">Multi-pass membrane protein</topology>
    </subcellularLocation>
</comment>
<keyword evidence="8" id="KW-1185">Reference proteome</keyword>
<feature type="transmembrane region" description="Helical" evidence="5">
    <location>
        <begin position="218"/>
        <end position="243"/>
    </location>
</feature>
<feature type="transmembrane region" description="Helical" evidence="5">
    <location>
        <begin position="189"/>
        <end position="211"/>
    </location>
</feature>
<gene>
    <name evidence="7" type="ORF">GQE98_05095</name>
</gene>
<dbReference type="CDD" id="cd07042">
    <property type="entry name" value="STAS_SulP_like_sulfate_transporter"/>
    <property type="match status" value="1"/>
</dbReference>
<dbReference type="InterPro" id="IPR011547">
    <property type="entry name" value="SLC26A/SulP_dom"/>
</dbReference>
<dbReference type="Proteomes" id="UP000476030">
    <property type="component" value="Unassembled WGS sequence"/>
</dbReference>
<feature type="transmembrane region" description="Helical" evidence="5">
    <location>
        <begin position="346"/>
        <end position="376"/>
    </location>
</feature>
<evidence type="ECO:0000256" key="1">
    <source>
        <dbReference type="ARBA" id="ARBA00004141"/>
    </source>
</evidence>
<proteinExistence type="predicted"/>
<dbReference type="GO" id="GO:0016020">
    <property type="term" value="C:membrane"/>
    <property type="evidence" value="ECO:0007669"/>
    <property type="project" value="UniProtKB-SubCell"/>
</dbReference>
<dbReference type="SUPFAM" id="SSF52091">
    <property type="entry name" value="SpoIIaa-like"/>
    <property type="match status" value="1"/>
</dbReference>
<dbReference type="GO" id="GO:0055085">
    <property type="term" value="P:transmembrane transport"/>
    <property type="evidence" value="ECO:0007669"/>
    <property type="project" value="InterPro"/>
</dbReference>
<dbReference type="InterPro" id="IPR001902">
    <property type="entry name" value="SLC26A/SulP_fam"/>
</dbReference>
<dbReference type="InterPro" id="IPR002645">
    <property type="entry name" value="STAS_dom"/>
</dbReference>
<feature type="transmembrane region" description="Helical" evidence="5">
    <location>
        <begin position="70"/>
        <end position="91"/>
    </location>
</feature>
<keyword evidence="4 5" id="KW-0472">Membrane</keyword>
<organism evidence="7 8">
    <name type="scientific">Sneathiella litorea</name>
    <dbReference type="NCBI Taxonomy" id="2606216"/>
    <lineage>
        <taxon>Bacteria</taxon>
        <taxon>Pseudomonadati</taxon>
        <taxon>Pseudomonadota</taxon>
        <taxon>Alphaproteobacteria</taxon>
        <taxon>Sneathiellales</taxon>
        <taxon>Sneathiellaceae</taxon>
        <taxon>Sneathiella</taxon>
    </lineage>
</organism>
<comment type="caution">
    <text evidence="7">The sequence shown here is derived from an EMBL/GenBank/DDBJ whole genome shotgun (WGS) entry which is preliminary data.</text>
</comment>
<feature type="transmembrane region" description="Helical" evidence="5">
    <location>
        <begin position="111"/>
        <end position="133"/>
    </location>
</feature>
<evidence type="ECO:0000313" key="8">
    <source>
        <dbReference type="Proteomes" id="UP000476030"/>
    </source>
</evidence>
<dbReference type="Gene3D" id="3.30.750.24">
    <property type="entry name" value="STAS domain"/>
    <property type="match status" value="1"/>
</dbReference>
<name>A0A6L8W5L4_9PROT</name>
<protein>
    <submittedName>
        <fullName evidence="7">STAS domain-containing protein</fullName>
    </submittedName>
</protein>
<keyword evidence="3 5" id="KW-1133">Transmembrane helix</keyword>
<feature type="transmembrane region" description="Helical" evidence="5">
    <location>
        <begin position="396"/>
        <end position="425"/>
    </location>
</feature>
<evidence type="ECO:0000256" key="5">
    <source>
        <dbReference type="SAM" id="Phobius"/>
    </source>
</evidence>
<feature type="transmembrane region" description="Helical" evidence="5">
    <location>
        <begin position="42"/>
        <end position="63"/>
    </location>
</feature>
<dbReference type="AlphaFoldDB" id="A0A6L8W5L4"/>
<evidence type="ECO:0000259" key="6">
    <source>
        <dbReference type="PROSITE" id="PS50801"/>
    </source>
</evidence>
<dbReference type="Pfam" id="PF01740">
    <property type="entry name" value="STAS"/>
    <property type="match status" value="1"/>
</dbReference>